<evidence type="ECO:0000313" key="2">
    <source>
        <dbReference type="Proteomes" id="UP000053149"/>
    </source>
</evidence>
<protein>
    <submittedName>
        <fullName evidence="1">Spermatogenesis-associated protein 16</fullName>
    </submittedName>
</protein>
<proteinExistence type="predicted"/>
<sequence>RSIILNPAYFRNHLRQATVFRCLERYSEAARSAMIADYMYWLTGGTEQHISKLIKRYWQAMIEEAITREESFSVMYTPLVTEVKTGKINKLKNVFAKKHPDYVEYIYTDPHGHHILPQGAEWPSLPPQQYTLTLGFRSKHIGKTLERWSRRKLPIFSG</sequence>
<evidence type="ECO:0000313" key="1">
    <source>
        <dbReference type="EMBL" id="KFV13739.1"/>
    </source>
</evidence>
<dbReference type="InterPro" id="IPR029161">
    <property type="entry name" value="SPATA16"/>
</dbReference>
<dbReference type="AlphaFoldDB" id="A0A093CL93"/>
<dbReference type="GO" id="GO:0007283">
    <property type="term" value="P:spermatogenesis"/>
    <property type="evidence" value="ECO:0007669"/>
    <property type="project" value="InterPro"/>
</dbReference>
<dbReference type="GO" id="GO:0005794">
    <property type="term" value="C:Golgi apparatus"/>
    <property type="evidence" value="ECO:0007669"/>
    <property type="project" value="InterPro"/>
</dbReference>
<dbReference type="PANTHER" id="PTHR47228">
    <property type="entry name" value="SPERMATOGENESIS-ASSOCIATED PROTEIN 16"/>
    <property type="match status" value="1"/>
</dbReference>
<dbReference type="PANTHER" id="PTHR47228:SF1">
    <property type="entry name" value="SPERMATOGENESIS-ASSOCIATED PROTEIN 16"/>
    <property type="match status" value="1"/>
</dbReference>
<feature type="non-terminal residue" evidence="1">
    <location>
        <position position="158"/>
    </location>
</feature>
<dbReference type="EMBL" id="KL244278">
    <property type="protein sequence ID" value="KFV13739.1"/>
    <property type="molecule type" value="Genomic_DNA"/>
</dbReference>
<organism evidence="1 2">
    <name type="scientific">Pterocles gutturalis</name>
    <name type="common">yellow-throated sandgrouse</name>
    <dbReference type="NCBI Taxonomy" id="240206"/>
    <lineage>
        <taxon>Eukaryota</taxon>
        <taxon>Metazoa</taxon>
        <taxon>Chordata</taxon>
        <taxon>Craniata</taxon>
        <taxon>Vertebrata</taxon>
        <taxon>Euteleostomi</taxon>
        <taxon>Archelosauria</taxon>
        <taxon>Archosauria</taxon>
        <taxon>Dinosauria</taxon>
        <taxon>Saurischia</taxon>
        <taxon>Theropoda</taxon>
        <taxon>Coelurosauria</taxon>
        <taxon>Aves</taxon>
        <taxon>Neognathae</taxon>
        <taxon>Neoaves</taxon>
        <taxon>Columbimorphae</taxon>
        <taxon>Pterocliformes</taxon>
        <taxon>Pteroclidae</taxon>
        <taxon>Pterocles</taxon>
    </lineage>
</organism>
<gene>
    <name evidence="1" type="ORF">N339_08640</name>
</gene>
<dbReference type="Proteomes" id="UP000053149">
    <property type="component" value="Unassembled WGS sequence"/>
</dbReference>
<accession>A0A093CL93</accession>
<keyword evidence="2" id="KW-1185">Reference proteome</keyword>
<name>A0A093CL93_9AVES</name>
<feature type="non-terminal residue" evidence="1">
    <location>
        <position position="1"/>
    </location>
</feature>
<dbReference type="Pfam" id="PF15015">
    <property type="entry name" value="NYD-SP12_N"/>
    <property type="match status" value="1"/>
</dbReference>
<reference evidence="1 2" key="1">
    <citation type="submission" date="2014-04" db="EMBL/GenBank/DDBJ databases">
        <title>Genome evolution of avian class.</title>
        <authorList>
            <person name="Zhang G."/>
            <person name="Li C."/>
        </authorList>
    </citation>
    <scope>NUCLEOTIDE SEQUENCE [LARGE SCALE GENOMIC DNA]</scope>
    <source>
        <strain evidence="1">BGI_N339</strain>
    </source>
</reference>